<evidence type="ECO:0000256" key="1">
    <source>
        <dbReference type="SAM" id="MobiDB-lite"/>
    </source>
</evidence>
<accession>A0AAD8STS6</accession>
<sequence length="213" mass="23356">MVWAPWPTSDDAPRVFQPLEKPKIGEATREIFRRRYGAENQRERKALRQAEIYRGNSLPEGEIVAVITAIELDFIGIIITIISTTSTIITAVSTPSRCNILGISQIGIKVYQWNKKVKGDTHFDKNEEGLLSLRPARGTVGPTVAPAGPVPPGPWTGPNRAPSRGVFPLPGASLERGPVWTGLVRPHVRSNRPLDRLPRRGPAPAAVTTEAMY</sequence>
<dbReference type="Proteomes" id="UP001231189">
    <property type="component" value="Unassembled WGS sequence"/>
</dbReference>
<evidence type="ECO:0000313" key="3">
    <source>
        <dbReference type="Proteomes" id="UP001231189"/>
    </source>
</evidence>
<reference evidence="2" key="1">
    <citation type="submission" date="2023-07" db="EMBL/GenBank/DDBJ databases">
        <title>A chromosome-level genome assembly of Lolium multiflorum.</title>
        <authorList>
            <person name="Chen Y."/>
            <person name="Copetti D."/>
            <person name="Kolliker R."/>
            <person name="Studer B."/>
        </authorList>
    </citation>
    <scope>NUCLEOTIDE SEQUENCE</scope>
    <source>
        <strain evidence="2">02402/16</strain>
        <tissue evidence="2">Leaf</tissue>
    </source>
</reference>
<feature type="region of interest" description="Disordered" evidence="1">
    <location>
        <begin position="191"/>
        <end position="213"/>
    </location>
</feature>
<dbReference type="AlphaFoldDB" id="A0AAD8STS6"/>
<proteinExistence type="predicted"/>
<dbReference type="EMBL" id="JAUUTY010000003">
    <property type="protein sequence ID" value="KAK1663754.1"/>
    <property type="molecule type" value="Genomic_DNA"/>
</dbReference>
<comment type="caution">
    <text evidence="2">The sequence shown here is derived from an EMBL/GenBank/DDBJ whole genome shotgun (WGS) entry which is preliminary data.</text>
</comment>
<evidence type="ECO:0000313" key="2">
    <source>
        <dbReference type="EMBL" id="KAK1663754.1"/>
    </source>
</evidence>
<name>A0AAD8STS6_LOLMU</name>
<keyword evidence="3" id="KW-1185">Reference proteome</keyword>
<protein>
    <submittedName>
        <fullName evidence="2">Uncharacterized protein</fullName>
    </submittedName>
</protein>
<gene>
    <name evidence="2" type="ORF">QYE76_051913</name>
</gene>
<organism evidence="2 3">
    <name type="scientific">Lolium multiflorum</name>
    <name type="common">Italian ryegrass</name>
    <name type="synonym">Lolium perenne subsp. multiflorum</name>
    <dbReference type="NCBI Taxonomy" id="4521"/>
    <lineage>
        <taxon>Eukaryota</taxon>
        <taxon>Viridiplantae</taxon>
        <taxon>Streptophyta</taxon>
        <taxon>Embryophyta</taxon>
        <taxon>Tracheophyta</taxon>
        <taxon>Spermatophyta</taxon>
        <taxon>Magnoliopsida</taxon>
        <taxon>Liliopsida</taxon>
        <taxon>Poales</taxon>
        <taxon>Poaceae</taxon>
        <taxon>BOP clade</taxon>
        <taxon>Pooideae</taxon>
        <taxon>Poodae</taxon>
        <taxon>Poeae</taxon>
        <taxon>Poeae Chloroplast Group 2 (Poeae type)</taxon>
        <taxon>Loliodinae</taxon>
        <taxon>Loliinae</taxon>
        <taxon>Lolium</taxon>
    </lineage>
</organism>